<dbReference type="Proteomes" id="UP001166293">
    <property type="component" value="Unassembled WGS sequence"/>
</dbReference>
<protein>
    <submittedName>
        <fullName evidence="3">Alpha/beta hydrolase</fullName>
    </submittedName>
</protein>
<organism evidence="3 4">
    <name type="scientific">Thalassococcus arenae</name>
    <dbReference type="NCBI Taxonomy" id="2851652"/>
    <lineage>
        <taxon>Bacteria</taxon>
        <taxon>Pseudomonadati</taxon>
        <taxon>Pseudomonadota</taxon>
        <taxon>Alphaproteobacteria</taxon>
        <taxon>Rhodobacterales</taxon>
        <taxon>Roseobacteraceae</taxon>
        <taxon>Thalassococcus</taxon>
    </lineage>
</organism>
<reference evidence="3" key="1">
    <citation type="submission" date="2021-06" db="EMBL/GenBank/DDBJ databases">
        <title>Thalassococcus sp. CAU 1522 isolated from sea sand, Republic of Korea.</title>
        <authorList>
            <person name="Kim W."/>
        </authorList>
    </citation>
    <scope>NUCLEOTIDE SEQUENCE</scope>
    <source>
        <strain evidence="3">CAU 1522</strain>
    </source>
</reference>
<keyword evidence="4" id="KW-1185">Reference proteome</keyword>
<dbReference type="EMBL" id="JAHRWL010000001">
    <property type="protein sequence ID" value="MBV2359580.1"/>
    <property type="molecule type" value="Genomic_DNA"/>
</dbReference>
<feature type="domain" description="Alpha/beta hydrolase fold-3" evidence="2">
    <location>
        <begin position="67"/>
        <end position="182"/>
    </location>
</feature>
<gene>
    <name evidence="3" type="ORF">KUH32_07330</name>
</gene>
<name>A0ABS6N7R1_9RHOB</name>
<evidence type="ECO:0000313" key="3">
    <source>
        <dbReference type="EMBL" id="MBV2359580.1"/>
    </source>
</evidence>
<dbReference type="InterPro" id="IPR050300">
    <property type="entry name" value="GDXG_lipolytic_enzyme"/>
</dbReference>
<dbReference type="GO" id="GO:0016787">
    <property type="term" value="F:hydrolase activity"/>
    <property type="evidence" value="ECO:0007669"/>
    <property type="project" value="UniProtKB-KW"/>
</dbReference>
<comment type="caution">
    <text evidence="3">The sequence shown here is derived from an EMBL/GenBank/DDBJ whole genome shotgun (WGS) entry which is preliminary data.</text>
</comment>
<sequence length="263" mass="29237">MELDDAYANAAYIPDADGFLARWPQEAADFRGHMDAEGRARLGLIYGPSPRQALDLFLPQDDPEGLLIFVHGGYWLRFDRSFWSHFAQGALARGWAVAMPSYDLCPVVRISDITRQVARAVTLAADMVAGPIRLAGHSAGGHLVARMLAKAMVPKHVSHRFAHVMPISPLSDLRPFLRTSMNADLRLDEVEAIAESPMMQHVPDIPVTVWVGAEERPVFLDQAQWLVKRWNCGHHVAPGRHHFDVIDPLRDPDSGMIATLLDT</sequence>
<dbReference type="PANTHER" id="PTHR48081:SF33">
    <property type="entry name" value="KYNURENINE FORMAMIDASE"/>
    <property type="match status" value="1"/>
</dbReference>
<dbReference type="InterPro" id="IPR013094">
    <property type="entry name" value="AB_hydrolase_3"/>
</dbReference>
<dbReference type="RefSeq" id="WP_217777380.1">
    <property type="nucleotide sequence ID" value="NZ_JAHRWL010000001.1"/>
</dbReference>
<dbReference type="Pfam" id="PF07859">
    <property type="entry name" value="Abhydrolase_3"/>
    <property type="match status" value="1"/>
</dbReference>
<evidence type="ECO:0000259" key="2">
    <source>
        <dbReference type="Pfam" id="PF07859"/>
    </source>
</evidence>
<evidence type="ECO:0000313" key="4">
    <source>
        <dbReference type="Proteomes" id="UP001166293"/>
    </source>
</evidence>
<evidence type="ECO:0000256" key="1">
    <source>
        <dbReference type="ARBA" id="ARBA00022801"/>
    </source>
</evidence>
<proteinExistence type="predicted"/>
<dbReference type="PANTHER" id="PTHR48081">
    <property type="entry name" value="AB HYDROLASE SUPERFAMILY PROTEIN C4A8.06C"/>
    <property type="match status" value="1"/>
</dbReference>
<keyword evidence="1 3" id="KW-0378">Hydrolase</keyword>
<accession>A0ABS6N7R1</accession>